<gene>
    <name evidence="3" type="ORF">PBY51_000630</name>
</gene>
<keyword evidence="4" id="KW-1185">Reference proteome</keyword>
<reference evidence="3 4" key="2">
    <citation type="journal article" date="2023" name="Mol. Biol. Evol.">
        <title>Genomics of Secondarily Temperate Adaptation in the Only Non-Antarctic Icefish.</title>
        <authorList>
            <person name="Rivera-Colon A.G."/>
            <person name="Rayamajhi N."/>
            <person name="Minhas B.F."/>
            <person name="Madrigal G."/>
            <person name="Bilyk K.T."/>
            <person name="Yoon V."/>
            <person name="Hune M."/>
            <person name="Gregory S."/>
            <person name="Cheng C.H.C."/>
            <person name="Catchen J.M."/>
        </authorList>
    </citation>
    <scope>NUCLEOTIDE SEQUENCE [LARGE SCALE GENOMIC DNA]</scope>
    <source>
        <strain evidence="3">JMC-PN-2008</strain>
    </source>
</reference>
<evidence type="ECO:0000259" key="2">
    <source>
        <dbReference type="Pfam" id="PF21635"/>
    </source>
</evidence>
<protein>
    <submittedName>
        <fullName evidence="3">Uncharacterized protein</fullName>
    </submittedName>
</protein>
<reference evidence="3 4" key="1">
    <citation type="journal article" date="2023" name="Genes (Basel)">
        <title>Chromosome-Level Genome Assembly and Circadian Gene Repertoire of the Patagonia Blennie Eleginops maclovinus-The Closest Ancestral Proxy of Antarctic Cryonotothenioids.</title>
        <authorList>
            <person name="Cheng C.C."/>
            <person name="Rivera-Colon A.G."/>
            <person name="Minhas B.F."/>
            <person name="Wilson L."/>
            <person name="Rayamajhi N."/>
            <person name="Vargas-Chacoff L."/>
            <person name="Catchen J.M."/>
        </authorList>
    </citation>
    <scope>NUCLEOTIDE SEQUENCE [LARGE SCALE GENOMIC DNA]</scope>
    <source>
        <strain evidence="3">JMC-PN-2008</strain>
    </source>
</reference>
<dbReference type="Pfam" id="PF21634">
    <property type="entry name" value="MOV-10_beta-barrel"/>
    <property type="match status" value="1"/>
</dbReference>
<dbReference type="InterPro" id="IPR049080">
    <property type="entry name" value="MOV-10-like_beta-barrel"/>
</dbReference>
<evidence type="ECO:0000259" key="1">
    <source>
        <dbReference type="Pfam" id="PF21634"/>
    </source>
</evidence>
<dbReference type="Pfam" id="PF21635">
    <property type="entry name" value="Mov-10_helical"/>
    <property type="match status" value="1"/>
</dbReference>
<comment type="caution">
    <text evidence="3">The sequence shown here is derived from an EMBL/GenBank/DDBJ whole genome shotgun (WGS) entry which is preliminary data.</text>
</comment>
<feature type="domain" description="Helicase MOV-10 helical" evidence="2">
    <location>
        <begin position="2"/>
        <end position="28"/>
    </location>
</feature>
<dbReference type="EMBL" id="JAUZQC010000011">
    <property type="protein sequence ID" value="KAK5863609.1"/>
    <property type="molecule type" value="Genomic_DNA"/>
</dbReference>
<dbReference type="InterPro" id="IPR049079">
    <property type="entry name" value="Mov-10_helical"/>
</dbReference>
<sequence>MTLNWENYPQKFHLLLHLEELQQKTEIEKNNQHAPLLRDKDNTDLLILKIACAAKNSHSRLVGSKLWVFPLDLLGVFKEAAYEAWVHHVDPEHVYLQFNKE</sequence>
<organism evidence="3 4">
    <name type="scientific">Eleginops maclovinus</name>
    <name type="common">Patagonian blennie</name>
    <name type="synonym">Eleginus maclovinus</name>
    <dbReference type="NCBI Taxonomy" id="56733"/>
    <lineage>
        <taxon>Eukaryota</taxon>
        <taxon>Metazoa</taxon>
        <taxon>Chordata</taxon>
        <taxon>Craniata</taxon>
        <taxon>Vertebrata</taxon>
        <taxon>Euteleostomi</taxon>
        <taxon>Actinopterygii</taxon>
        <taxon>Neopterygii</taxon>
        <taxon>Teleostei</taxon>
        <taxon>Neoteleostei</taxon>
        <taxon>Acanthomorphata</taxon>
        <taxon>Eupercaria</taxon>
        <taxon>Perciformes</taxon>
        <taxon>Notothenioidei</taxon>
        <taxon>Eleginopidae</taxon>
        <taxon>Eleginops</taxon>
    </lineage>
</organism>
<proteinExistence type="predicted"/>
<accession>A0AAN8APC2</accession>
<dbReference type="Proteomes" id="UP001346869">
    <property type="component" value="Unassembled WGS sequence"/>
</dbReference>
<dbReference type="AlphaFoldDB" id="A0AAN8APC2"/>
<name>A0AAN8APC2_ELEMC</name>
<evidence type="ECO:0000313" key="4">
    <source>
        <dbReference type="Proteomes" id="UP001346869"/>
    </source>
</evidence>
<evidence type="ECO:0000313" key="3">
    <source>
        <dbReference type="EMBL" id="KAK5863609.1"/>
    </source>
</evidence>
<feature type="domain" description="Helicase MOV-10-like beta-barrel" evidence="1">
    <location>
        <begin position="31"/>
        <end position="101"/>
    </location>
</feature>